<dbReference type="InterPro" id="IPR012319">
    <property type="entry name" value="FPG_cat"/>
</dbReference>
<dbReference type="GO" id="GO:0006284">
    <property type="term" value="P:base-excision repair"/>
    <property type="evidence" value="ECO:0007669"/>
    <property type="project" value="InterPro"/>
</dbReference>
<comment type="caution">
    <text evidence="17">The sequence shown here is derived from an EMBL/GenBank/DDBJ whole genome shotgun (WGS) entry which is preliminary data.</text>
</comment>
<keyword evidence="3" id="KW-0479">Metal-binding</keyword>
<dbReference type="PANTHER" id="PTHR42697">
    <property type="entry name" value="ENDONUCLEASE 8"/>
    <property type="match status" value="1"/>
</dbReference>
<evidence type="ECO:0000256" key="4">
    <source>
        <dbReference type="ARBA" id="ARBA00022763"/>
    </source>
</evidence>
<feature type="domain" description="FPG-type" evidence="15">
    <location>
        <begin position="225"/>
        <end position="263"/>
    </location>
</feature>
<dbReference type="RefSeq" id="WP_205291390.1">
    <property type="nucleotide sequence ID" value="NZ_CP074406.1"/>
</dbReference>
<evidence type="ECO:0000256" key="12">
    <source>
        <dbReference type="ARBA" id="ARBA00023295"/>
    </source>
</evidence>
<accession>A0A939BSX3</accession>
<evidence type="ECO:0000256" key="6">
    <source>
        <dbReference type="ARBA" id="ARBA00022801"/>
    </source>
</evidence>
<dbReference type="SUPFAM" id="SSF81624">
    <property type="entry name" value="N-terminal domain of MutM-like DNA repair proteins"/>
    <property type="match status" value="1"/>
</dbReference>
<name>A0A939BSX3_9ACTN</name>
<organism evidence="17 18">
    <name type="scientific">Nocardioides faecalis</name>
    <dbReference type="NCBI Taxonomy" id="2803858"/>
    <lineage>
        <taxon>Bacteria</taxon>
        <taxon>Bacillati</taxon>
        <taxon>Actinomycetota</taxon>
        <taxon>Actinomycetes</taxon>
        <taxon>Propionibacteriales</taxon>
        <taxon>Nocardioidaceae</taxon>
        <taxon>Nocardioides</taxon>
    </lineage>
</organism>
<dbReference type="Pfam" id="PF01149">
    <property type="entry name" value="Fapy_DNA_glyco"/>
    <property type="match status" value="1"/>
</dbReference>
<dbReference type="InterPro" id="IPR010979">
    <property type="entry name" value="Ribosomal_uS13-like_H2TH"/>
</dbReference>
<dbReference type="Proteomes" id="UP000663791">
    <property type="component" value="Unassembled WGS sequence"/>
</dbReference>
<dbReference type="AlphaFoldDB" id="A0A939BSX3"/>
<dbReference type="GO" id="GO:0008270">
    <property type="term" value="F:zinc ion binding"/>
    <property type="evidence" value="ECO:0007669"/>
    <property type="project" value="UniProtKB-KW"/>
</dbReference>
<dbReference type="Gene3D" id="3.20.190.10">
    <property type="entry name" value="MutM-like, N-terminal"/>
    <property type="match status" value="1"/>
</dbReference>
<keyword evidence="6" id="KW-0378">Hydrolase</keyword>
<keyword evidence="9" id="KW-0234">DNA repair</keyword>
<keyword evidence="11" id="KW-0511">Multifunctional enzyme</keyword>
<dbReference type="InterPro" id="IPR035937">
    <property type="entry name" value="FPG_N"/>
</dbReference>
<dbReference type="CDD" id="cd08971">
    <property type="entry name" value="AcNei2_N"/>
    <property type="match status" value="1"/>
</dbReference>
<evidence type="ECO:0000256" key="1">
    <source>
        <dbReference type="ARBA" id="ARBA00009409"/>
    </source>
</evidence>
<dbReference type="Gene3D" id="1.10.8.50">
    <property type="match status" value="1"/>
</dbReference>
<dbReference type="PROSITE" id="PS51068">
    <property type="entry name" value="FPG_CAT"/>
    <property type="match status" value="1"/>
</dbReference>
<evidence type="ECO:0000259" key="15">
    <source>
        <dbReference type="PROSITE" id="PS51066"/>
    </source>
</evidence>
<dbReference type="GO" id="GO:0003684">
    <property type="term" value="F:damaged DNA binding"/>
    <property type="evidence" value="ECO:0007669"/>
    <property type="project" value="InterPro"/>
</dbReference>
<dbReference type="GO" id="GO:0140078">
    <property type="term" value="F:class I DNA-(apurinic or apyrimidinic site) endonuclease activity"/>
    <property type="evidence" value="ECO:0007669"/>
    <property type="project" value="UniProtKB-EC"/>
</dbReference>
<evidence type="ECO:0000256" key="13">
    <source>
        <dbReference type="ARBA" id="ARBA00044632"/>
    </source>
</evidence>
<comment type="catalytic activity">
    <reaction evidence="13">
        <text>2'-deoxyribonucleotide-(2'-deoxyribose 5'-phosphate)-2'-deoxyribonucleotide-DNA = a 3'-end 2'-deoxyribonucleotide-(2,3-dehydro-2,3-deoxyribose 5'-phosphate)-DNA + a 5'-end 5'-phospho-2'-deoxyribonucleoside-DNA + H(+)</text>
        <dbReference type="Rhea" id="RHEA:66592"/>
        <dbReference type="Rhea" id="RHEA-COMP:13180"/>
        <dbReference type="Rhea" id="RHEA-COMP:16897"/>
        <dbReference type="Rhea" id="RHEA-COMP:17067"/>
        <dbReference type="ChEBI" id="CHEBI:15378"/>
        <dbReference type="ChEBI" id="CHEBI:136412"/>
        <dbReference type="ChEBI" id="CHEBI:157695"/>
        <dbReference type="ChEBI" id="CHEBI:167181"/>
        <dbReference type="EC" id="4.2.99.18"/>
    </reaction>
</comment>
<dbReference type="SUPFAM" id="SSF57716">
    <property type="entry name" value="Glucocorticoid receptor-like (DNA-binding domain)"/>
    <property type="match status" value="1"/>
</dbReference>
<keyword evidence="12" id="KW-0326">Glycosidase</keyword>
<dbReference type="GO" id="GO:0000703">
    <property type="term" value="F:oxidized pyrimidine nucleobase lesion DNA N-glycosylase activity"/>
    <property type="evidence" value="ECO:0007669"/>
    <property type="project" value="TreeGrafter"/>
</dbReference>
<reference evidence="17" key="1">
    <citation type="submission" date="2021-01" db="EMBL/GenBank/DDBJ databases">
        <title>Novel species in genus Nocardioides.</title>
        <authorList>
            <person name="Zhang G."/>
        </authorList>
    </citation>
    <scope>NUCLEOTIDE SEQUENCE</scope>
    <source>
        <strain evidence="17">Zg-536</strain>
    </source>
</reference>
<dbReference type="PROSITE" id="PS51066">
    <property type="entry name" value="ZF_FPG_2"/>
    <property type="match status" value="1"/>
</dbReference>
<dbReference type="PROSITE" id="PS01242">
    <property type="entry name" value="ZF_FPG_1"/>
    <property type="match status" value="1"/>
</dbReference>
<keyword evidence="18" id="KW-1185">Reference proteome</keyword>
<evidence type="ECO:0000256" key="11">
    <source>
        <dbReference type="ARBA" id="ARBA00023268"/>
    </source>
</evidence>
<dbReference type="InterPro" id="IPR015886">
    <property type="entry name" value="H2TH_FPG"/>
</dbReference>
<evidence type="ECO:0000256" key="5">
    <source>
        <dbReference type="ARBA" id="ARBA00022771"/>
    </source>
</evidence>
<evidence type="ECO:0000256" key="9">
    <source>
        <dbReference type="ARBA" id="ARBA00023204"/>
    </source>
</evidence>
<evidence type="ECO:0000256" key="7">
    <source>
        <dbReference type="ARBA" id="ARBA00022833"/>
    </source>
</evidence>
<evidence type="ECO:0000256" key="10">
    <source>
        <dbReference type="ARBA" id="ARBA00023239"/>
    </source>
</evidence>
<proteinExistence type="inferred from homology"/>
<evidence type="ECO:0000256" key="8">
    <source>
        <dbReference type="ARBA" id="ARBA00023125"/>
    </source>
</evidence>
<dbReference type="InterPro" id="IPR015887">
    <property type="entry name" value="DNA_glyclase_Znf_dom_DNA_BS"/>
</dbReference>
<evidence type="ECO:0000256" key="14">
    <source>
        <dbReference type="PROSITE-ProRule" id="PRU00391"/>
    </source>
</evidence>
<evidence type="ECO:0000313" key="17">
    <source>
        <dbReference type="EMBL" id="MBM9460074.1"/>
    </source>
</evidence>
<dbReference type="InterPro" id="IPR044090">
    <property type="entry name" value="Nei2_N"/>
</dbReference>
<dbReference type="SMART" id="SM01232">
    <property type="entry name" value="H2TH"/>
    <property type="match status" value="1"/>
</dbReference>
<keyword evidence="4" id="KW-0227">DNA damage</keyword>
<dbReference type="PANTHER" id="PTHR42697:SF1">
    <property type="entry name" value="ENDONUCLEASE 8"/>
    <property type="match status" value="1"/>
</dbReference>
<keyword evidence="8" id="KW-0238">DNA-binding</keyword>
<feature type="domain" description="Formamidopyrimidine-DNA glycosylase catalytic" evidence="16">
    <location>
        <begin position="2"/>
        <end position="97"/>
    </location>
</feature>
<dbReference type="InterPro" id="IPR000214">
    <property type="entry name" value="Znf_DNA_glyclase/AP_lyase"/>
</dbReference>
<evidence type="ECO:0000256" key="2">
    <source>
        <dbReference type="ARBA" id="ARBA00012720"/>
    </source>
</evidence>
<evidence type="ECO:0000313" key="18">
    <source>
        <dbReference type="Proteomes" id="UP000663791"/>
    </source>
</evidence>
<keyword evidence="5 14" id="KW-0863">Zinc-finger</keyword>
<keyword evidence="7" id="KW-0862">Zinc</keyword>
<dbReference type="SUPFAM" id="SSF46946">
    <property type="entry name" value="S13-like H2TH domain"/>
    <property type="match status" value="1"/>
</dbReference>
<dbReference type="SMART" id="SM00898">
    <property type="entry name" value="Fapy_DNA_glyco"/>
    <property type="match status" value="1"/>
</dbReference>
<evidence type="ECO:0000256" key="3">
    <source>
        <dbReference type="ARBA" id="ARBA00022723"/>
    </source>
</evidence>
<dbReference type="EMBL" id="JAERTX010000007">
    <property type="protein sequence ID" value="MBM9460074.1"/>
    <property type="molecule type" value="Genomic_DNA"/>
</dbReference>
<gene>
    <name evidence="17" type="ORF">JK386_09175</name>
</gene>
<protein>
    <recommendedName>
        <fullName evidence="2">DNA-(apurinic or apyrimidinic site) lyase</fullName>
        <ecNumber evidence="2">4.2.99.18</ecNumber>
    </recommendedName>
</protein>
<keyword evidence="10" id="KW-0456">Lyase</keyword>
<evidence type="ECO:0000259" key="16">
    <source>
        <dbReference type="PROSITE" id="PS51068"/>
    </source>
</evidence>
<dbReference type="EC" id="4.2.99.18" evidence="2"/>
<comment type="similarity">
    <text evidence="1">Belongs to the FPG family.</text>
</comment>
<sequence length="277" mass="29794">MPEGDAVRRTADRLDRALRGSVLTATDFRVPQLAATDLRGAEVLRTDTHGKHLLTRLRTADGQELTLHTHLKMEGSWRTAPAGARAPGPAADARVVLRSAKAVAVGLRLGLVELFPTAEEQDVLGHLGPDLLGAWSADDAAEALARLTADPDRVLGEALLDQRVVAGIGTIWLAESCFVDGTCPLAPVSALRDPARYLARTRRMLQAALRAGRPVTTGDRRSPVWVYRRQRDACLRCGTIIVAGQVGEPGRERTTYWCPHCQPQAPAASVEGVRGVS</sequence>